<dbReference type="PANTHER" id="PTHR32361">
    <property type="entry name" value="FERRIC/CUPRIC REDUCTASE TRANSMEMBRANE COMPONENT"/>
    <property type="match status" value="1"/>
</dbReference>
<evidence type="ECO:0000313" key="5">
    <source>
        <dbReference type="Proteomes" id="UP000037696"/>
    </source>
</evidence>
<dbReference type="GO" id="GO:0015677">
    <property type="term" value="P:copper ion import"/>
    <property type="evidence" value="ECO:0007669"/>
    <property type="project" value="TreeGrafter"/>
</dbReference>
<reference evidence="4 5" key="1">
    <citation type="submission" date="2015-08" db="EMBL/GenBank/DDBJ databases">
        <title>Genome sequencing of Penicillium nordicum.</title>
        <authorList>
            <person name="Nguyen H.D."/>
            <person name="Seifert K.A."/>
        </authorList>
    </citation>
    <scope>NUCLEOTIDE SEQUENCE [LARGE SCALE GENOMIC DNA]</scope>
    <source>
        <strain evidence="4 5">DAOMC 185683</strain>
    </source>
</reference>
<dbReference type="InterPro" id="IPR013121">
    <property type="entry name" value="Fe_red_NAD-bd_6"/>
</dbReference>
<dbReference type="InterPro" id="IPR051410">
    <property type="entry name" value="Ferric/Cupric_Reductase"/>
</dbReference>
<keyword evidence="5" id="KW-1185">Reference proteome</keyword>
<sequence length="196" mass="21693">MPSRSAPCIIRRKPFISWFNARSDGLGGLRDLIRSKALINEACRRSSFSVASVFGIKFRLDSLFTLLSSNPSEFVIRVYDSFTQDLYKAAQASPGRSLRCSVDGAYGQVPNFKVFDKVVLVAGGSGASFTFAIALDLIEVSKKAVKSIDFIWIVRHQGMLKVDKDTMFIYSSTNPVSQRVLNGFPKSSSNFSLIQK</sequence>
<comment type="caution">
    <text evidence="4">The sequence shown here is derived from an EMBL/GenBank/DDBJ whole genome shotgun (WGS) entry which is preliminary data.</text>
</comment>
<dbReference type="GO" id="GO:0006826">
    <property type="term" value="P:iron ion transport"/>
    <property type="evidence" value="ECO:0007669"/>
    <property type="project" value="TreeGrafter"/>
</dbReference>
<dbReference type="STRING" id="229535.A0A0M9WJK6"/>
<dbReference type="InterPro" id="IPR039261">
    <property type="entry name" value="FNR_nucleotide-bd"/>
</dbReference>
<keyword evidence="1" id="KW-0813">Transport</keyword>
<dbReference type="Proteomes" id="UP000037696">
    <property type="component" value="Unassembled WGS sequence"/>
</dbReference>
<dbReference type="EMBL" id="LHQQ01000017">
    <property type="protein sequence ID" value="KOS47365.1"/>
    <property type="molecule type" value="Genomic_DNA"/>
</dbReference>
<dbReference type="GO" id="GO:0006879">
    <property type="term" value="P:intracellular iron ion homeostasis"/>
    <property type="evidence" value="ECO:0007669"/>
    <property type="project" value="TreeGrafter"/>
</dbReference>
<proteinExistence type="predicted"/>
<dbReference type="GO" id="GO:0005886">
    <property type="term" value="C:plasma membrane"/>
    <property type="evidence" value="ECO:0007669"/>
    <property type="project" value="TreeGrafter"/>
</dbReference>
<protein>
    <recommendedName>
        <fullName evidence="3">Ferric reductase NAD binding domain-containing protein</fullName>
    </recommendedName>
</protein>
<organism evidence="4 5">
    <name type="scientific">Penicillium nordicum</name>
    <dbReference type="NCBI Taxonomy" id="229535"/>
    <lineage>
        <taxon>Eukaryota</taxon>
        <taxon>Fungi</taxon>
        <taxon>Dikarya</taxon>
        <taxon>Ascomycota</taxon>
        <taxon>Pezizomycotina</taxon>
        <taxon>Eurotiomycetes</taxon>
        <taxon>Eurotiomycetidae</taxon>
        <taxon>Eurotiales</taxon>
        <taxon>Aspergillaceae</taxon>
        <taxon>Penicillium</taxon>
    </lineage>
</organism>
<dbReference type="AlphaFoldDB" id="A0A0M9WJK6"/>
<dbReference type="PANTHER" id="PTHR32361:SF9">
    <property type="entry name" value="FERRIC REDUCTASE TRANSMEMBRANE COMPONENT 3-RELATED"/>
    <property type="match status" value="1"/>
</dbReference>
<dbReference type="Gene3D" id="3.40.50.80">
    <property type="entry name" value="Nucleotide-binding domain of ferredoxin-NADP reductase (FNR) module"/>
    <property type="match status" value="1"/>
</dbReference>
<feature type="domain" description="Ferric reductase NAD binding" evidence="3">
    <location>
        <begin position="115"/>
        <end position="167"/>
    </location>
</feature>
<evidence type="ECO:0000256" key="2">
    <source>
        <dbReference type="ARBA" id="ARBA00023002"/>
    </source>
</evidence>
<dbReference type="OrthoDB" id="10006946at2759"/>
<dbReference type="GO" id="GO:0000293">
    <property type="term" value="F:ferric-chelate reductase activity"/>
    <property type="evidence" value="ECO:0007669"/>
    <property type="project" value="TreeGrafter"/>
</dbReference>
<evidence type="ECO:0000259" key="3">
    <source>
        <dbReference type="Pfam" id="PF08030"/>
    </source>
</evidence>
<name>A0A0M9WJK6_9EURO</name>
<evidence type="ECO:0000313" key="4">
    <source>
        <dbReference type="EMBL" id="KOS47365.1"/>
    </source>
</evidence>
<gene>
    <name evidence="4" type="ORF">ACN38_g1652</name>
</gene>
<dbReference type="Pfam" id="PF08030">
    <property type="entry name" value="NAD_binding_6"/>
    <property type="match status" value="1"/>
</dbReference>
<accession>A0A0M9WJK6</accession>
<keyword evidence="2" id="KW-0560">Oxidoreductase</keyword>
<evidence type="ECO:0000256" key="1">
    <source>
        <dbReference type="ARBA" id="ARBA00022448"/>
    </source>
</evidence>
<dbReference type="CDD" id="cd06186">
    <property type="entry name" value="NOX_Duox_like_FAD_NADP"/>
    <property type="match status" value="1"/>
</dbReference>